<reference evidence="2" key="2">
    <citation type="submission" date="2025-08" db="UniProtKB">
        <authorList>
            <consortium name="Ensembl"/>
        </authorList>
    </citation>
    <scope>IDENTIFICATION</scope>
</reference>
<dbReference type="Gene3D" id="6.10.140.140">
    <property type="match status" value="1"/>
</dbReference>
<dbReference type="InterPro" id="IPR036051">
    <property type="entry name" value="KRAB_dom_sf"/>
</dbReference>
<dbReference type="SUPFAM" id="SSF109640">
    <property type="entry name" value="KRAB domain (Kruppel-associated box)"/>
    <property type="match status" value="1"/>
</dbReference>
<dbReference type="Proteomes" id="UP000008912">
    <property type="component" value="Unassembled WGS sequence"/>
</dbReference>
<evidence type="ECO:0000313" key="3">
    <source>
        <dbReference type="Proteomes" id="UP000008912"/>
    </source>
</evidence>
<dbReference type="CDD" id="cd07765">
    <property type="entry name" value="KRAB_A-box"/>
    <property type="match status" value="1"/>
</dbReference>
<feature type="domain" description="KRAB" evidence="1">
    <location>
        <begin position="7"/>
        <end position="81"/>
    </location>
</feature>
<reference evidence="2" key="3">
    <citation type="submission" date="2025-09" db="UniProtKB">
        <authorList>
            <consortium name="Ensembl"/>
        </authorList>
    </citation>
    <scope>IDENTIFICATION</scope>
</reference>
<dbReference type="GeneTree" id="ENSGT01150000286936"/>
<dbReference type="PANTHER" id="PTHR23232:SF136">
    <property type="entry name" value="KRAB DOMAIN-CONTAINING PROTEIN"/>
    <property type="match status" value="1"/>
</dbReference>
<reference evidence="2 3" key="1">
    <citation type="journal article" date="2010" name="Nature">
        <title>The sequence and de novo assembly of the giant panda genome.</title>
        <authorList>
            <person name="Li R."/>
            <person name="Fan W."/>
            <person name="Tian G."/>
            <person name="Zhu H."/>
            <person name="He L."/>
            <person name="Cai J."/>
            <person name="Huang Q."/>
            <person name="Cai Q."/>
            <person name="Li B."/>
            <person name="Bai Y."/>
            <person name="Zhang Z."/>
            <person name="Zhang Y."/>
            <person name="Wang W."/>
            <person name="Li J."/>
            <person name="Wei F."/>
            <person name="Li H."/>
            <person name="Jian M."/>
            <person name="Li J."/>
            <person name="Zhang Z."/>
            <person name="Nielsen R."/>
            <person name="Li D."/>
            <person name="Gu W."/>
            <person name="Yang Z."/>
            <person name="Xuan Z."/>
            <person name="Ryder O.A."/>
            <person name="Leung F.C."/>
            <person name="Zhou Y."/>
            <person name="Cao J."/>
            <person name="Sun X."/>
            <person name="Fu Y."/>
            <person name="Fang X."/>
            <person name="Guo X."/>
            <person name="Wang B."/>
            <person name="Hou R."/>
            <person name="Shen F."/>
            <person name="Mu B."/>
            <person name="Ni P."/>
            <person name="Lin R."/>
            <person name="Qian W."/>
            <person name="Wang G."/>
            <person name="Yu C."/>
            <person name="Nie W."/>
            <person name="Wang J."/>
            <person name="Wu Z."/>
            <person name="Liang H."/>
            <person name="Min J."/>
            <person name="Wu Q."/>
            <person name="Cheng S."/>
            <person name="Ruan J."/>
            <person name="Wang M."/>
            <person name="Shi Z."/>
            <person name="Wen M."/>
            <person name="Liu B."/>
            <person name="Ren X."/>
            <person name="Zheng H."/>
            <person name="Dong D."/>
            <person name="Cook K."/>
            <person name="Shan G."/>
            <person name="Zhang H."/>
            <person name="Kosiol C."/>
            <person name="Xie X."/>
            <person name="Lu Z."/>
            <person name="Zheng H."/>
            <person name="Li Y."/>
            <person name="Steiner C.C."/>
            <person name="Lam T.T."/>
            <person name="Lin S."/>
            <person name="Zhang Q."/>
            <person name="Li G."/>
            <person name="Tian J."/>
            <person name="Gong T."/>
            <person name="Liu H."/>
            <person name="Zhang D."/>
            <person name="Fang L."/>
            <person name="Ye C."/>
            <person name="Zhang J."/>
            <person name="Hu W."/>
            <person name="Xu A."/>
            <person name="Ren Y."/>
            <person name="Zhang G."/>
            <person name="Bruford M.W."/>
            <person name="Li Q."/>
            <person name="Ma L."/>
            <person name="Guo Y."/>
            <person name="An N."/>
            <person name="Hu Y."/>
            <person name="Zheng Y."/>
            <person name="Shi Y."/>
            <person name="Li Z."/>
            <person name="Liu Q."/>
            <person name="Chen Y."/>
            <person name="Zhao J."/>
            <person name="Qu N."/>
            <person name="Zhao S."/>
            <person name="Tian F."/>
            <person name="Wang X."/>
            <person name="Wang H."/>
            <person name="Xu L."/>
            <person name="Liu X."/>
            <person name="Vinar T."/>
            <person name="Wang Y."/>
            <person name="Lam T.W."/>
            <person name="Yiu S.M."/>
            <person name="Liu S."/>
            <person name="Zhang H."/>
            <person name="Li D."/>
            <person name="Huang Y."/>
            <person name="Wang X."/>
            <person name="Yang G."/>
            <person name="Jiang Z."/>
            <person name="Wang J."/>
            <person name="Qin N."/>
            <person name="Li L."/>
            <person name="Li J."/>
            <person name="Bolund L."/>
            <person name="Kristiansen K."/>
            <person name="Wong G.K."/>
            <person name="Olson M."/>
            <person name="Zhang X."/>
            <person name="Li S."/>
            <person name="Yang H."/>
            <person name="Wang J."/>
            <person name="Wang J."/>
        </authorList>
    </citation>
    <scope>NUCLEOTIDE SEQUENCE [LARGE SCALE GENOMIC DNA]</scope>
</reference>
<dbReference type="SMART" id="SM00349">
    <property type="entry name" value="KRAB"/>
    <property type="match status" value="1"/>
</dbReference>
<evidence type="ECO:0000259" key="1">
    <source>
        <dbReference type="PROSITE" id="PS50805"/>
    </source>
</evidence>
<dbReference type="InParanoid" id="A0A7N5JEZ5"/>
<proteinExistence type="predicted"/>
<sequence>VPSGKFSPSRDIAVDFTQEEWALLDTSQRKLYRDVMLENISHLVSNLKLIYILLPTNRVSSLQIRCDFPVGTRSGAVEGGRRISPRPESR</sequence>
<dbReference type="Ensembl" id="ENSAMET00000032996.1">
    <property type="protein sequence ID" value="ENSAMEP00000024455.1"/>
    <property type="gene ID" value="ENSAMEG00000028124.1"/>
</dbReference>
<dbReference type="GO" id="GO:0006355">
    <property type="term" value="P:regulation of DNA-templated transcription"/>
    <property type="evidence" value="ECO:0007669"/>
    <property type="project" value="InterPro"/>
</dbReference>
<dbReference type="Pfam" id="PF01352">
    <property type="entry name" value="KRAB"/>
    <property type="match status" value="1"/>
</dbReference>
<dbReference type="PANTHER" id="PTHR23232">
    <property type="entry name" value="KRAB DOMAIN C2H2 ZINC FINGER"/>
    <property type="match status" value="1"/>
</dbReference>
<dbReference type="AlphaFoldDB" id="A0A7N5JEZ5"/>
<accession>A0A7N5JEZ5</accession>
<dbReference type="PROSITE" id="PS50805">
    <property type="entry name" value="KRAB"/>
    <property type="match status" value="1"/>
</dbReference>
<keyword evidence="3" id="KW-1185">Reference proteome</keyword>
<evidence type="ECO:0000313" key="2">
    <source>
        <dbReference type="Ensembl" id="ENSAMEP00000024455.1"/>
    </source>
</evidence>
<organism evidence="2 3">
    <name type="scientific">Ailuropoda melanoleuca</name>
    <name type="common">Giant panda</name>
    <dbReference type="NCBI Taxonomy" id="9646"/>
    <lineage>
        <taxon>Eukaryota</taxon>
        <taxon>Metazoa</taxon>
        <taxon>Chordata</taxon>
        <taxon>Craniata</taxon>
        <taxon>Vertebrata</taxon>
        <taxon>Euteleostomi</taxon>
        <taxon>Mammalia</taxon>
        <taxon>Eutheria</taxon>
        <taxon>Laurasiatheria</taxon>
        <taxon>Carnivora</taxon>
        <taxon>Caniformia</taxon>
        <taxon>Ursidae</taxon>
        <taxon>Ailuropoda</taxon>
    </lineage>
</organism>
<name>A0A7N5JEZ5_AILME</name>
<protein>
    <recommendedName>
        <fullName evidence="1">KRAB domain-containing protein</fullName>
    </recommendedName>
</protein>
<dbReference type="InterPro" id="IPR001909">
    <property type="entry name" value="KRAB"/>
</dbReference>
<dbReference type="InterPro" id="IPR050169">
    <property type="entry name" value="Krueppel_C2H2_ZnF"/>
</dbReference>